<gene>
    <name evidence="2" type="ORF">QC762_0028270</name>
</gene>
<dbReference type="GeneID" id="87902730"/>
<name>A0ABR0GRS6_9PEZI</name>
<sequence>MEPRALSPARTPQRRLLISRSNSDIPSDKESLCKPISLLVHPPENNDSAEGKITNLVGSTNRSAQGVPCFGPLLCRLVPERCQKELLDVNQTTLSWRYACAELVGRVVHALGECHGVGLQFGFEPFFDTIIDDEMQRACTNTQNQAGKLWRDLVRRSCPPAIILGSELGRVEGTWETGQQVRYIGDVNRDRDVLVVVVGTVEPIVDKAIGVGLCRHGLKGSLEFFGRLSFILDNILTWLLNGQSVSQSPARTGRGRKLLTLGPLPLPRTR</sequence>
<feature type="region of interest" description="Disordered" evidence="1">
    <location>
        <begin position="1"/>
        <end position="24"/>
    </location>
</feature>
<evidence type="ECO:0000313" key="3">
    <source>
        <dbReference type="Proteomes" id="UP001323405"/>
    </source>
</evidence>
<proteinExistence type="predicted"/>
<evidence type="ECO:0000256" key="1">
    <source>
        <dbReference type="SAM" id="MobiDB-lite"/>
    </source>
</evidence>
<dbReference type="EMBL" id="JAFFHA010000002">
    <property type="protein sequence ID" value="KAK4658467.1"/>
    <property type="molecule type" value="Genomic_DNA"/>
</dbReference>
<reference evidence="2 3" key="1">
    <citation type="journal article" date="2023" name="bioRxiv">
        <title>High-quality genome assemblies of four members of thePodospora anserinaspecies complex.</title>
        <authorList>
            <person name="Ament-Velasquez S.L."/>
            <person name="Vogan A.A."/>
            <person name="Wallerman O."/>
            <person name="Hartmann F."/>
            <person name="Gautier V."/>
            <person name="Silar P."/>
            <person name="Giraud T."/>
            <person name="Johannesson H."/>
        </authorList>
    </citation>
    <scope>NUCLEOTIDE SEQUENCE [LARGE SCALE GENOMIC DNA]</scope>
    <source>
        <strain evidence="2 3">CBS 415.72m</strain>
    </source>
</reference>
<evidence type="ECO:0000313" key="2">
    <source>
        <dbReference type="EMBL" id="KAK4658467.1"/>
    </source>
</evidence>
<accession>A0ABR0GRS6</accession>
<organism evidence="2 3">
    <name type="scientific">Podospora pseudocomata</name>
    <dbReference type="NCBI Taxonomy" id="2093779"/>
    <lineage>
        <taxon>Eukaryota</taxon>
        <taxon>Fungi</taxon>
        <taxon>Dikarya</taxon>
        <taxon>Ascomycota</taxon>
        <taxon>Pezizomycotina</taxon>
        <taxon>Sordariomycetes</taxon>
        <taxon>Sordariomycetidae</taxon>
        <taxon>Sordariales</taxon>
        <taxon>Podosporaceae</taxon>
        <taxon>Podospora</taxon>
    </lineage>
</organism>
<keyword evidence="3" id="KW-1185">Reference proteome</keyword>
<dbReference type="Proteomes" id="UP001323405">
    <property type="component" value="Unassembled WGS sequence"/>
</dbReference>
<protein>
    <submittedName>
        <fullName evidence="2">Uncharacterized protein</fullName>
    </submittedName>
</protein>
<dbReference type="RefSeq" id="XP_062747439.1">
    <property type="nucleotide sequence ID" value="XM_062883182.1"/>
</dbReference>
<comment type="caution">
    <text evidence="2">The sequence shown here is derived from an EMBL/GenBank/DDBJ whole genome shotgun (WGS) entry which is preliminary data.</text>
</comment>